<dbReference type="EMBL" id="LACI01001144">
    <property type="protein sequence ID" value="KJU85146.1"/>
    <property type="molecule type" value="Genomic_DNA"/>
</dbReference>
<gene>
    <name evidence="1" type="ORF">MBAV_002662</name>
</gene>
<dbReference type="AlphaFoldDB" id="A0A0F3GTF9"/>
<comment type="caution">
    <text evidence="1">The sequence shown here is derived from an EMBL/GenBank/DDBJ whole genome shotgun (WGS) entry which is preliminary data.</text>
</comment>
<name>A0A0F3GTF9_9BACT</name>
<reference evidence="1 2" key="1">
    <citation type="submission" date="2015-02" db="EMBL/GenBank/DDBJ databases">
        <title>Single-cell genomics of uncultivated deep-branching MTB reveals a conserved set of magnetosome genes.</title>
        <authorList>
            <person name="Kolinko S."/>
            <person name="Richter M."/>
            <person name="Glockner F.O."/>
            <person name="Brachmann A."/>
            <person name="Schuler D."/>
        </authorList>
    </citation>
    <scope>NUCLEOTIDE SEQUENCE [LARGE SCALE GENOMIC DNA]</scope>
    <source>
        <strain evidence="1">TM-1</strain>
    </source>
</reference>
<protein>
    <submittedName>
        <fullName evidence="1">Uncharacterized protein</fullName>
    </submittedName>
</protein>
<organism evidence="1 2">
    <name type="scientific">Candidatus Magnetobacterium bavaricum</name>
    <dbReference type="NCBI Taxonomy" id="29290"/>
    <lineage>
        <taxon>Bacteria</taxon>
        <taxon>Pseudomonadati</taxon>
        <taxon>Nitrospirota</taxon>
        <taxon>Thermodesulfovibrionia</taxon>
        <taxon>Thermodesulfovibrionales</taxon>
        <taxon>Candidatus Magnetobacteriaceae</taxon>
        <taxon>Candidatus Magnetobacterium</taxon>
    </lineage>
</organism>
<keyword evidence="2" id="KW-1185">Reference proteome</keyword>
<evidence type="ECO:0000313" key="1">
    <source>
        <dbReference type="EMBL" id="KJU85146.1"/>
    </source>
</evidence>
<evidence type="ECO:0000313" key="2">
    <source>
        <dbReference type="Proteomes" id="UP000033423"/>
    </source>
</evidence>
<dbReference type="Proteomes" id="UP000033423">
    <property type="component" value="Unassembled WGS sequence"/>
</dbReference>
<sequence length="206" mass="24023">MTDQNKETLYGNDLIIETITGRIAKLLGEFEKRITLQIESIKPAKKPPKPSKLISAPIPSIAELQKYWDDDNKDEIERILKSLEGHNVGYLRTWCSQNGIEKVKSKTIRPDVIKAIRVKIDELKKSTMTDEEREQLEQKFNEYSERWASGKDSEKAVIDELESYSEQEIRRLFDANHLEVNGELKKTNMLKAIYAAFRERRWLIGR</sequence>
<proteinExistence type="predicted"/>
<accession>A0A0F3GTF9</accession>